<keyword evidence="4" id="KW-1185">Reference proteome</keyword>
<feature type="transmembrane region" description="Helical" evidence="2">
    <location>
        <begin position="166"/>
        <end position="188"/>
    </location>
</feature>
<dbReference type="Pfam" id="PF09997">
    <property type="entry name" value="DUF2238"/>
    <property type="match status" value="1"/>
</dbReference>
<name>A0A7K1LC96_9ACTN</name>
<feature type="transmembrane region" description="Helical" evidence="2">
    <location>
        <begin position="40"/>
        <end position="58"/>
    </location>
</feature>
<evidence type="ECO:0000313" key="4">
    <source>
        <dbReference type="Proteomes" id="UP000432015"/>
    </source>
</evidence>
<proteinExistence type="predicted"/>
<sequence>MDTPRWRPPALLAKAALAALLALALVFPEWDRFADKAMDVRAFTYPGAVMVVALIWLLRGRGRGTPFPWDIDLLVTAPFLIDVAGNAADLYDTVEGFDDFCHYANWALLGAAAGVALHRWASLRPWAIAVSCAGMGAIAAILWEFFEYWVFILDTPETVTIYRDTIGDLMLGLAGATTAGLAAAAVAVRSRPRVRRNASDRRPAPSVAELDRVTRP</sequence>
<dbReference type="InterPro" id="IPR014509">
    <property type="entry name" value="YjdF-like"/>
</dbReference>
<dbReference type="Proteomes" id="UP000432015">
    <property type="component" value="Unassembled WGS sequence"/>
</dbReference>
<keyword evidence="2" id="KW-1133">Transmembrane helix</keyword>
<dbReference type="EMBL" id="WOFH01000018">
    <property type="protein sequence ID" value="MUN42042.1"/>
    <property type="molecule type" value="Genomic_DNA"/>
</dbReference>
<accession>A0A7K1LC96</accession>
<protein>
    <recommendedName>
        <fullName evidence="5">DUF2238 domain-containing protein</fullName>
    </recommendedName>
</protein>
<evidence type="ECO:0000256" key="1">
    <source>
        <dbReference type="SAM" id="MobiDB-lite"/>
    </source>
</evidence>
<evidence type="ECO:0000256" key="2">
    <source>
        <dbReference type="SAM" id="Phobius"/>
    </source>
</evidence>
<dbReference type="RefSeq" id="WP_156221404.1">
    <property type="nucleotide sequence ID" value="NZ_WOFH01000018.1"/>
</dbReference>
<feature type="compositionally biased region" description="Basic and acidic residues" evidence="1">
    <location>
        <begin position="197"/>
        <end position="216"/>
    </location>
</feature>
<feature type="transmembrane region" description="Helical" evidence="2">
    <location>
        <begin position="126"/>
        <end position="146"/>
    </location>
</feature>
<keyword evidence="2" id="KW-0472">Membrane</keyword>
<evidence type="ECO:0000313" key="3">
    <source>
        <dbReference type="EMBL" id="MUN42042.1"/>
    </source>
</evidence>
<comment type="caution">
    <text evidence="3">The sequence shown here is derived from an EMBL/GenBank/DDBJ whole genome shotgun (WGS) entry which is preliminary data.</text>
</comment>
<gene>
    <name evidence="3" type="ORF">GNZ18_36475</name>
</gene>
<organism evidence="3 4">
    <name type="scientific">Actinomadura litoris</name>
    <dbReference type="NCBI Taxonomy" id="2678616"/>
    <lineage>
        <taxon>Bacteria</taxon>
        <taxon>Bacillati</taxon>
        <taxon>Actinomycetota</taxon>
        <taxon>Actinomycetes</taxon>
        <taxon>Streptosporangiales</taxon>
        <taxon>Thermomonosporaceae</taxon>
        <taxon>Actinomadura</taxon>
    </lineage>
</organism>
<reference evidence="3 4" key="1">
    <citation type="submission" date="2019-11" db="EMBL/GenBank/DDBJ databases">
        <authorList>
            <person name="Cao P."/>
        </authorList>
    </citation>
    <scope>NUCLEOTIDE SEQUENCE [LARGE SCALE GENOMIC DNA]</scope>
    <source>
        <strain evidence="3 4">NEAU-AAG5</strain>
    </source>
</reference>
<evidence type="ECO:0008006" key="5">
    <source>
        <dbReference type="Google" id="ProtNLM"/>
    </source>
</evidence>
<feature type="region of interest" description="Disordered" evidence="1">
    <location>
        <begin position="194"/>
        <end position="216"/>
    </location>
</feature>
<keyword evidence="2" id="KW-0812">Transmembrane</keyword>
<dbReference type="AlphaFoldDB" id="A0A7K1LC96"/>